<dbReference type="SUPFAM" id="SSF54189">
    <property type="entry name" value="Ribosomal proteins S24e, L23 and L15e"/>
    <property type="match status" value="1"/>
</dbReference>
<dbReference type="NCBIfam" id="NF004366">
    <property type="entry name" value="PRK05738.3-2"/>
    <property type="match status" value="1"/>
</dbReference>
<protein>
    <recommendedName>
        <fullName evidence="6">Large ribosomal subunit protein uL23</fullName>
    </recommendedName>
</protein>
<comment type="caution">
    <text evidence="7">The sequence shown here is derived from an EMBL/GenBank/DDBJ whole genome shotgun (WGS) entry which is preliminary data.</text>
</comment>
<evidence type="ECO:0000256" key="6">
    <source>
        <dbReference type="HAMAP-Rule" id="MF_01369"/>
    </source>
</evidence>
<dbReference type="GO" id="GO:0006412">
    <property type="term" value="P:translation"/>
    <property type="evidence" value="ECO:0007669"/>
    <property type="project" value="UniProtKB-UniRule"/>
</dbReference>
<dbReference type="GO" id="GO:0003735">
    <property type="term" value="F:structural constituent of ribosome"/>
    <property type="evidence" value="ECO:0007669"/>
    <property type="project" value="InterPro"/>
</dbReference>
<dbReference type="GO" id="GO:0019843">
    <property type="term" value="F:rRNA binding"/>
    <property type="evidence" value="ECO:0007669"/>
    <property type="project" value="UniProtKB-UniRule"/>
</dbReference>
<evidence type="ECO:0000256" key="2">
    <source>
        <dbReference type="ARBA" id="ARBA00022730"/>
    </source>
</evidence>
<evidence type="ECO:0000256" key="1">
    <source>
        <dbReference type="ARBA" id="ARBA00006700"/>
    </source>
</evidence>
<dbReference type="InterPro" id="IPR012678">
    <property type="entry name" value="Ribosomal_uL23/eL15/eS24_sf"/>
</dbReference>
<dbReference type="AlphaFoldDB" id="A0A538SGJ4"/>
<proteinExistence type="inferred from homology"/>
<comment type="function">
    <text evidence="6">One of the early assembly proteins it binds 23S rRNA. One of the proteins that surrounds the polypeptide exit tunnel on the outside of the ribosome. Forms the main docking site for trigger factor binding to the ribosome.</text>
</comment>
<dbReference type="NCBIfam" id="NF004359">
    <property type="entry name" value="PRK05738.1-3"/>
    <property type="match status" value="1"/>
</dbReference>
<dbReference type="Pfam" id="PF00276">
    <property type="entry name" value="Ribosomal_L23"/>
    <property type="match status" value="1"/>
</dbReference>
<keyword evidence="3 6" id="KW-0694">RNA-binding</keyword>
<keyword evidence="2 6" id="KW-0699">rRNA-binding</keyword>
<dbReference type="InterPro" id="IPR013025">
    <property type="entry name" value="Ribosomal_uL23-like"/>
</dbReference>
<gene>
    <name evidence="6" type="primary">rplW</name>
    <name evidence="7" type="ORF">E6K71_02355</name>
</gene>
<dbReference type="Gene3D" id="3.30.70.330">
    <property type="match status" value="1"/>
</dbReference>
<dbReference type="GO" id="GO:1990904">
    <property type="term" value="C:ribonucleoprotein complex"/>
    <property type="evidence" value="ECO:0007669"/>
    <property type="project" value="UniProtKB-KW"/>
</dbReference>
<keyword evidence="5 6" id="KW-0687">Ribonucleoprotein</keyword>
<dbReference type="GO" id="GO:0005840">
    <property type="term" value="C:ribosome"/>
    <property type="evidence" value="ECO:0007669"/>
    <property type="project" value="UniProtKB-KW"/>
</dbReference>
<sequence>MSREPRTIVRRAMISEKGTRLREKQNGYLFEVARDSNKIEIKRAIESIFNVKVDSVRTIRVHGKPKRQGRFAGHRPDWKKALVTLAKGQTIELFEQV</sequence>
<dbReference type="PANTHER" id="PTHR12059">
    <property type="entry name" value="RIBOSOMAL PROTEIN L23-RELATED"/>
    <property type="match status" value="1"/>
</dbReference>
<comment type="similarity">
    <text evidence="1 6">Belongs to the universal ribosomal protein uL23 family.</text>
</comment>
<evidence type="ECO:0000256" key="4">
    <source>
        <dbReference type="ARBA" id="ARBA00022980"/>
    </source>
</evidence>
<accession>A0A538SGJ4</accession>
<reference evidence="7 8" key="1">
    <citation type="journal article" date="2019" name="Nat. Microbiol.">
        <title>Mediterranean grassland soil C-N compound turnover is dependent on rainfall and depth, and is mediated by genomically divergent microorganisms.</title>
        <authorList>
            <person name="Diamond S."/>
            <person name="Andeer P.F."/>
            <person name="Li Z."/>
            <person name="Crits-Christoph A."/>
            <person name="Burstein D."/>
            <person name="Anantharaman K."/>
            <person name="Lane K.R."/>
            <person name="Thomas B.C."/>
            <person name="Pan C."/>
            <person name="Northen T.R."/>
            <person name="Banfield J.F."/>
        </authorList>
    </citation>
    <scope>NUCLEOTIDE SEQUENCE [LARGE SCALE GENOMIC DNA]</scope>
    <source>
        <strain evidence="7">WS_1</strain>
    </source>
</reference>
<dbReference type="NCBIfam" id="NF004363">
    <property type="entry name" value="PRK05738.2-4"/>
    <property type="match status" value="1"/>
</dbReference>
<evidence type="ECO:0000313" key="7">
    <source>
        <dbReference type="EMBL" id="TMQ50492.1"/>
    </source>
</evidence>
<dbReference type="FunFam" id="3.30.70.330:FF:000001">
    <property type="entry name" value="50S ribosomal protein L23"/>
    <property type="match status" value="1"/>
</dbReference>
<evidence type="ECO:0000313" key="8">
    <source>
        <dbReference type="Proteomes" id="UP000316292"/>
    </source>
</evidence>
<dbReference type="Proteomes" id="UP000316292">
    <property type="component" value="Unassembled WGS sequence"/>
</dbReference>
<dbReference type="InterPro" id="IPR012677">
    <property type="entry name" value="Nucleotide-bd_a/b_plait_sf"/>
</dbReference>
<dbReference type="PANTHER" id="PTHR12059:SF5">
    <property type="entry name" value="LARGE RIBOSOMAL SUBUNIT PROTEIN UL23M"/>
    <property type="match status" value="1"/>
</dbReference>
<organism evidence="7 8">
    <name type="scientific">Eiseniibacteriota bacterium</name>
    <dbReference type="NCBI Taxonomy" id="2212470"/>
    <lineage>
        <taxon>Bacteria</taxon>
        <taxon>Candidatus Eiseniibacteriota</taxon>
    </lineage>
</organism>
<name>A0A538SGJ4_UNCEI</name>
<dbReference type="HAMAP" id="MF_01369_B">
    <property type="entry name" value="Ribosomal_uL23_B"/>
    <property type="match status" value="1"/>
</dbReference>
<keyword evidence="4 6" id="KW-0689">Ribosomal protein</keyword>
<evidence type="ECO:0000256" key="3">
    <source>
        <dbReference type="ARBA" id="ARBA00022884"/>
    </source>
</evidence>
<dbReference type="EMBL" id="VBOR01000033">
    <property type="protein sequence ID" value="TMQ50492.1"/>
    <property type="molecule type" value="Genomic_DNA"/>
</dbReference>
<evidence type="ECO:0000256" key="5">
    <source>
        <dbReference type="ARBA" id="ARBA00023274"/>
    </source>
</evidence>
<comment type="subunit">
    <text evidence="6">Part of the 50S ribosomal subunit. Contacts protein L29, and trigger factor when it is bound to the ribosome.</text>
</comment>